<comment type="caution">
    <text evidence="2">The sequence shown here is derived from an EMBL/GenBank/DDBJ whole genome shotgun (WGS) entry which is preliminary data.</text>
</comment>
<reference evidence="2" key="1">
    <citation type="submission" date="2023-04" db="EMBL/GenBank/DDBJ databases">
        <title>Black Yeasts Isolated from many extreme environments.</title>
        <authorList>
            <person name="Coleine C."/>
            <person name="Stajich J.E."/>
            <person name="Selbmann L."/>
        </authorList>
    </citation>
    <scope>NUCLEOTIDE SEQUENCE</scope>
    <source>
        <strain evidence="2">CCFEE 5312</strain>
    </source>
</reference>
<feature type="region of interest" description="Disordered" evidence="1">
    <location>
        <begin position="1"/>
        <end position="22"/>
    </location>
</feature>
<evidence type="ECO:0000313" key="2">
    <source>
        <dbReference type="EMBL" id="KAK3045925.1"/>
    </source>
</evidence>
<evidence type="ECO:0000313" key="3">
    <source>
        <dbReference type="Proteomes" id="UP001271007"/>
    </source>
</evidence>
<keyword evidence="3" id="KW-1185">Reference proteome</keyword>
<accession>A0AAJ0DA45</accession>
<protein>
    <submittedName>
        <fullName evidence="2">Uncharacterized protein</fullName>
    </submittedName>
</protein>
<proteinExistence type="predicted"/>
<organism evidence="2 3">
    <name type="scientific">Extremus antarcticus</name>
    <dbReference type="NCBI Taxonomy" id="702011"/>
    <lineage>
        <taxon>Eukaryota</taxon>
        <taxon>Fungi</taxon>
        <taxon>Dikarya</taxon>
        <taxon>Ascomycota</taxon>
        <taxon>Pezizomycotina</taxon>
        <taxon>Dothideomycetes</taxon>
        <taxon>Dothideomycetidae</taxon>
        <taxon>Mycosphaerellales</taxon>
        <taxon>Extremaceae</taxon>
        <taxon>Extremus</taxon>
    </lineage>
</organism>
<dbReference type="Proteomes" id="UP001271007">
    <property type="component" value="Unassembled WGS sequence"/>
</dbReference>
<dbReference type="EMBL" id="JAWDJX010000134">
    <property type="protein sequence ID" value="KAK3045925.1"/>
    <property type="molecule type" value="Genomic_DNA"/>
</dbReference>
<evidence type="ECO:0000256" key="1">
    <source>
        <dbReference type="SAM" id="MobiDB-lite"/>
    </source>
</evidence>
<gene>
    <name evidence="2" type="ORF">LTR09_012555</name>
</gene>
<sequence>MSLHAEGHAPSSPKDTEPDRATWDFWPHAPLGDLARVIPMSPDARLGFQAVVKRMLASPQKEPWPYSARFIHWESAQLDDPHSQAIWESTPETGLSSDSEHSTIQPQTAPLPQIYTGYYRPNMGDPHPQEFIWVMGVGRKGRNVEFIMTTPERKSDDGLFGRHAKLKRSFDSGAIIVATDSHPITVDGHLLARRRENNEDPAMY</sequence>
<name>A0AAJ0DA45_9PEZI</name>
<dbReference type="AlphaFoldDB" id="A0AAJ0DA45"/>